<proteinExistence type="evidence at transcript level"/>
<keyword evidence="5" id="KW-0804">Transcription</keyword>
<accession>A0A059PRF7</accession>
<evidence type="ECO:0000256" key="2">
    <source>
        <dbReference type="ARBA" id="ARBA00022737"/>
    </source>
</evidence>
<organism evidence="10">
    <name type="scientific">Salvia miltiorrhiza</name>
    <name type="common">Chinese sage</name>
    <dbReference type="NCBI Taxonomy" id="226208"/>
    <lineage>
        <taxon>Eukaryota</taxon>
        <taxon>Viridiplantae</taxon>
        <taxon>Streptophyta</taxon>
        <taxon>Embryophyta</taxon>
        <taxon>Tracheophyta</taxon>
        <taxon>Spermatophyta</taxon>
        <taxon>Magnoliopsida</taxon>
        <taxon>eudicotyledons</taxon>
        <taxon>Gunneridae</taxon>
        <taxon>Pentapetalae</taxon>
        <taxon>asterids</taxon>
        <taxon>lamiids</taxon>
        <taxon>Lamiales</taxon>
        <taxon>Lamiaceae</taxon>
        <taxon>Nepetoideae</taxon>
        <taxon>Mentheae</taxon>
        <taxon>Salviinae</taxon>
        <taxon>Salvia</taxon>
        <taxon>Salvia incertae sedis</taxon>
    </lineage>
</organism>
<gene>
    <name evidence="10" type="primary">MYB99</name>
</gene>
<dbReference type="SMART" id="SM00717">
    <property type="entry name" value="SANT"/>
    <property type="match status" value="2"/>
</dbReference>
<evidence type="ECO:0000313" key="11">
    <source>
        <dbReference type="EMBL" id="AGN52233.1"/>
    </source>
</evidence>
<evidence type="ECO:0000256" key="6">
    <source>
        <dbReference type="ARBA" id="ARBA00023242"/>
    </source>
</evidence>
<reference evidence="10" key="2">
    <citation type="journal article" date="2014" name="BMC Genomics">
        <title>Genome-wide characterization and comparative analysis of R2R3-MYB transcription factors shows the complexity of MYB-associated regulatory networks in Salvia miltiorrhiza.</title>
        <authorList>
            <person name="Li C."/>
            <person name="Lu S."/>
        </authorList>
    </citation>
    <scope>NUCLEOTIDE SEQUENCE</scope>
</reference>
<evidence type="ECO:0000313" key="10">
    <source>
        <dbReference type="EMBL" id="AGN52123.1"/>
    </source>
</evidence>
<feature type="compositionally biased region" description="Basic and acidic residues" evidence="7">
    <location>
        <begin position="325"/>
        <end position="347"/>
    </location>
</feature>
<dbReference type="Gene3D" id="1.10.10.60">
    <property type="entry name" value="Homeodomain-like"/>
    <property type="match status" value="2"/>
</dbReference>
<keyword evidence="4" id="KW-0238">DNA-binding</keyword>
<feature type="domain" description="Myb-like" evidence="8">
    <location>
        <begin position="35"/>
        <end position="87"/>
    </location>
</feature>
<feature type="domain" description="Myb-like" evidence="8">
    <location>
        <begin position="88"/>
        <end position="138"/>
    </location>
</feature>
<dbReference type="CDD" id="cd00167">
    <property type="entry name" value="SANT"/>
    <property type="match status" value="2"/>
</dbReference>
<dbReference type="GO" id="GO:0005634">
    <property type="term" value="C:nucleus"/>
    <property type="evidence" value="ECO:0007669"/>
    <property type="project" value="UniProtKB-SubCell"/>
</dbReference>
<comment type="subcellular location">
    <subcellularLocation>
        <location evidence="1">Nucleus</location>
    </subcellularLocation>
</comment>
<evidence type="ECO:0000256" key="5">
    <source>
        <dbReference type="ARBA" id="ARBA00023163"/>
    </source>
</evidence>
<evidence type="ECO:0000256" key="7">
    <source>
        <dbReference type="SAM" id="MobiDB-lite"/>
    </source>
</evidence>
<protein>
    <submittedName>
        <fullName evidence="10">MYB-related transcription factor</fullName>
    </submittedName>
</protein>
<dbReference type="GO" id="GO:0003677">
    <property type="term" value="F:DNA binding"/>
    <property type="evidence" value="ECO:0007669"/>
    <property type="project" value="UniProtKB-KW"/>
</dbReference>
<evidence type="ECO:0000256" key="4">
    <source>
        <dbReference type="ARBA" id="ARBA00023125"/>
    </source>
</evidence>
<dbReference type="Pfam" id="PF00249">
    <property type="entry name" value="Myb_DNA-binding"/>
    <property type="match status" value="2"/>
</dbReference>
<keyword evidence="3" id="KW-0805">Transcription regulation</keyword>
<evidence type="ECO:0000259" key="9">
    <source>
        <dbReference type="PROSITE" id="PS51294"/>
    </source>
</evidence>
<dbReference type="InterPro" id="IPR001005">
    <property type="entry name" value="SANT/Myb"/>
</dbReference>
<feature type="domain" description="HTH myb-type" evidence="9">
    <location>
        <begin position="37"/>
        <end position="91"/>
    </location>
</feature>
<dbReference type="SUPFAM" id="SSF46689">
    <property type="entry name" value="Homeodomain-like"/>
    <property type="match status" value="1"/>
</dbReference>
<keyword evidence="6" id="KW-0539">Nucleus</keyword>
<dbReference type="AlphaFoldDB" id="A0A059PRF7"/>
<reference evidence="11" key="1">
    <citation type="submission" date="2013-05" db="EMBL/GenBank/DDBJ databases">
        <title>Genome-wide characterization and comparative analysis of R2R3-MYB transcription factors reveals the complexity of MYB-associated regulatory networks in Salvia miltiorrhiza.</title>
        <authorList>
            <person name="Li C."/>
            <person name="Lu S."/>
        </authorList>
    </citation>
    <scope>NUCLEOTIDE SEQUENCE</scope>
</reference>
<dbReference type="InterPro" id="IPR017930">
    <property type="entry name" value="Myb_dom"/>
</dbReference>
<dbReference type="EMBL" id="KF059563">
    <property type="protein sequence ID" value="AGN52233.1"/>
    <property type="molecule type" value="Genomic_DNA"/>
</dbReference>
<dbReference type="PROSITE" id="PS50090">
    <property type="entry name" value="MYB_LIKE"/>
    <property type="match status" value="2"/>
</dbReference>
<feature type="domain" description="HTH myb-type" evidence="9">
    <location>
        <begin position="92"/>
        <end position="142"/>
    </location>
</feature>
<feature type="region of interest" description="Disordered" evidence="7">
    <location>
        <begin position="322"/>
        <end position="352"/>
    </location>
</feature>
<dbReference type="InterPro" id="IPR009057">
    <property type="entry name" value="Homeodomain-like_sf"/>
</dbReference>
<sequence>MEMIYIYISRIEARIGGRSCLVGPSNSNSWMSEAETRHRKGAWSKDEDEKLKTAVEQLGDKNWVRIEKFSGLARPAKNCRLRWINYLRPNLKKYPFTKQEQDLIFQLHATYGNAWSRIASHLPGRSDNEIKNFWHKSAKKRQREGLRISPINIDSSQTMISTSQSHFQLKLPPFSPMPAPSQTCLPIQDSYSTVESDFFPTQPITQLPSIQFNPVETLGENSYMHQVKSDSNLEIINELRKARARVRFLEKKLRQRGISNKRNNFKQSSRNDHLFIKSPQGAHLLTTHVPLDENSSRMEEITEDISRRKDDIQDSTVISATNLQETERSVSEESRHSEMSTHGENSDSKASLHKGFEREEDLFDEICNVKNSETFPEQRHHNYHVNSQYNVIAPNWNLWNECSSSLLQELEEDLFGERSQIDQPSSPKRHMDALGAVYSQSSATTLEGDESGQHFKCSMGQEFSDGLDIRFPDSNLGPESLPVNQNTAVGLVECSYLVSQPVAVHESMGRQDFSLQTSGENISPTQPCQSSFIEHQYHEAQQCSLDEFYGGMTESTSGEETWKQELMEDLVVDNLWVEDENFFFNTYDYDSPC</sequence>
<evidence type="ECO:0000256" key="1">
    <source>
        <dbReference type="ARBA" id="ARBA00004123"/>
    </source>
</evidence>
<keyword evidence="2" id="KW-0677">Repeat</keyword>
<dbReference type="PROSITE" id="PS51294">
    <property type="entry name" value="HTH_MYB"/>
    <property type="match status" value="2"/>
</dbReference>
<dbReference type="EMBL" id="KF059453">
    <property type="protein sequence ID" value="AGN52123.1"/>
    <property type="molecule type" value="mRNA"/>
</dbReference>
<evidence type="ECO:0000256" key="3">
    <source>
        <dbReference type="ARBA" id="ARBA00023015"/>
    </source>
</evidence>
<dbReference type="PANTHER" id="PTHR47995:SF18">
    <property type="entry name" value="TRANSCRIPTION FACTOR MYB65"/>
    <property type="match status" value="1"/>
</dbReference>
<name>A0A059PRF7_SALMI</name>
<evidence type="ECO:0000259" key="8">
    <source>
        <dbReference type="PROSITE" id="PS50090"/>
    </source>
</evidence>
<dbReference type="PANTHER" id="PTHR47995">
    <property type="entry name" value="TRANSCRIPTION FACTOR MYB33-RELATED"/>
    <property type="match status" value="1"/>
</dbReference>